<gene>
    <name evidence="1" type="ORF">J2W48_001889</name>
</gene>
<evidence type="ECO:0000313" key="1">
    <source>
        <dbReference type="EMBL" id="MDR7209950.1"/>
    </source>
</evidence>
<proteinExistence type="predicted"/>
<name>A0ABU1Y8J2_9FLAO</name>
<comment type="caution">
    <text evidence="1">The sequence shown here is derived from an EMBL/GenBank/DDBJ whole genome shotgun (WGS) entry which is preliminary data.</text>
</comment>
<organism evidence="1 2">
    <name type="scientific">Flavobacterium piscis</name>
    <dbReference type="NCBI Taxonomy" id="1114874"/>
    <lineage>
        <taxon>Bacteria</taxon>
        <taxon>Pseudomonadati</taxon>
        <taxon>Bacteroidota</taxon>
        <taxon>Flavobacteriia</taxon>
        <taxon>Flavobacteriales</taxon>
        <taxon>Flavobacteriaceae</taxon>
        <taxon>Flavobacterium</taxon>
    </lineage>
</organism>
<evidence type="ECO:0000313" key="2">
    <source>
        <dbReference type="Proteomes" id="UP001269081"/>
    </source>
</evidence>
<protein>
    <submittedName>
        <fullName evidence="1">Uncharacterized protein</fullName>
    </submittedName>
</protein>
<keyword evidence="2" id="KW-1185">Reference proteome</keyword>
<dbReference type="Proteomes" id="UP001269081">
    <property type="component" value="Unassembled WGS sequence"/>
</dbReference>
<accession>A0ABU1Y8J2</accession>
<sequence>MAETLLKFFKVALISKFSNKNKEITTVDSYCSLLFSFNNFNEPKVFLNHVGEEKLENVSITIFDSEKIKQINHLENTDGEAFIMEYKKCSNKYHFEVIYPNALYPNIPIDLDKSKTDIDLIVDIRFGNRILNQTISIENYKSPDRIIKNKIEENGRVVVQSETAVRQMVK</sequence>
<dbReference type="RefSeq" id="WP_310280577.1">
    <property type="nucleotide sequence ID" value="NZ_JAVDWQ010000005.1"/>
</dbReference>
<reference evidence="1 2" key="1">
    <citation type="submission" date="2023-07" db="EMBL/GenBank/DDBJ databases">
        <title>Sorghum-associated microbial communities from plants grown in Nebraska, USA.</title>
        <authorList>
            <person name="Schachtman D."/>
        </authorList>
    </citation>
    <scope>NUCLEOTIDE SEQUENCE [LARGE SCALE GENOMIC DNA]</scope>
    <source>
        <strain evidence="1 2">4129</strain>
    </source>
</reference>
<dbReference type="EMBL" id="JAVDWQ010000005">
    <property type="protein sequence ID" value="MDR7209950.1"/>
    <property type="molecule type" value="Genomic_DNA"/>
</dbReference>